<dbReference type="Pfam" id="PF06041">
    <property type="entry name" value="DUF924"/>
    <property type="match status" value="1"/>
</dbReference>
<dbReference type="Gene3D" id="1.20.58.320">
    <property type="entry name" value="TPR-like"/>
    <property type="match status" value="1"/>
</dbReference>
<dbReference type="STRING" id="1123501.Wenmar_01550"/>
<gene>
    <name evidence="1" type="ORF">Wenmar_01550</name>
</gene>
<keyword evidence="2" id="KW-1185">Reference proteome</keyword>
<organism evidence="1 2">
    <name type="scientific">Wenxinia marina DSM 24838</name>
    <dbReference type="NCBI Taxonomy" id="1123501"/>
    <lineage>
        <taxon>Bacteria</taxon>
        <taxon>Pseudomonadati</taxon>
        <taxon>Pseudomonadota</taxon>
        <taxon>Alphaproteobacteria</taxon>
        <taxon>Rhodobacterales</taxon>
        <taxon>Roseobacteraceae</taxon>
        <taxon>Wenxinia</taxon>
    </lineage>
</organism>
<sequence>MTTPADVLGWWVEELGPEGWYAGGDEIDAEVRRRFGDAYEELREGGYGLWLTGAFGTLAYIVMCDQFTRNLFRGSPRSFESDPLARAVAKAAIVKDWDLKVPEPERVFFYMPLMHSENLADQDRCVRLIRMRMAGTGADYLLHARAHREVIRKFGRFPFRNEALSRPSTAAEAEWLRNGAYGAEVRALKGGAETGGAEAAS</sequence>
<dbReference type="InterPro" id="IPR010323">
    <property type="entry name" value="DUF924"/>
</dbReference>
<protein>
    <recommendedName>
        <fullName evidence="3">DUF924 domain-containing protein</fullName>
    </recommendedName>
</protein>
<dbReference type="OrthoDB" id="7593450at2"/>
<accession>A0A0D0NNW5</accession>
<dbReference type="RefSeq" id="WP_018301087.1">
    <property type="nucleotide sequence ID" value="NZ_KB902276.1"/>
</dbReference>
<dbReference type="SUPFAM" id="SSF48452">
    <property type="entry name" value="TPR-like"/>
    <property type="match status" value="1"/>
</dbReference>
<proteinExistence type="predicted"/>
<evidence type="ECO:0008006" key="3">
    <source>
        <dbReference type="Google" id="ProtNLM"/>
    </source>
</evidence>
<dbReference type="Proteomes" id="UP000035100">
    <property type="component" value="Unassembled WGS sequence"/>
</dbReference>
<dbReference type="InterPro" id="IPR011990">
    <property type="entry name" value="TPR-like_helical_dom_sf"/>
</dbReference>
<evidence type="ECO:0000313" key="2">
    <source>
        <dbReference type="Proteomes" id="UP000035100"/>
    </source>
</evidence>
<dbReference type="EMBL" id="AONG01000008">
    <property type="protein sequence ID" value="KIQ69980.1"/>
    <property type="molecule type" value="Genomic_DNA"/>
</dbReference>
<name>A0A0D0NNW5_9RHOB</name>
<dbReference type="eggNOG" id="COG3803">
    <property type="taxonomic scope" value="Bacteria"/>
</dbReference>
<dbReference type="PATRIC" id="fig|1123501.6.peg.1640"/>
<dbReference type="Gene3D" id="1.25.40.10">
    <property type="entry name" value="Tetratricopeptide repeat domain"/>
    <property type="match status" value="1"/>
</dbReference>
<comment type="caution">
    <text evidence="1">The sequence shown here is derived from an EMBL/GenBank/DDBJ whole genome shotgun (WGS) entry which is preliminary data.</text>
</comment>
<evidence type="ECO:0000313" key="1">
    <source>
        <dbReference type="EMBL" id="KIQ69980.1"/>
    </source>
</evidence>
<reference evidence="1 2" key="1">
    <citation type="submission" date="2013-01" db="EMBL/GenBank/DDBJ databases">
        <authorList>
            <person name="Fiebig A."/>
            <person name="Goeker M."/>
            <person name="Klenk H.-P.P."/>
        </authorList>
    </citation>
    <scope>NUCLEOTIDE SEQUENCE [LARGE SCALE GENOMIC DNA]</scope>
    <source>
        <strain evidence="1 2">DSM 24838</strain>
    </source>
</reference>
<dbReference type="AlphaFoldDB" id="A0A0D0NNW5"/>